<keyword evidence="8" id="KW-0408">Iron</keyword>
<evidence type="ECO:0000259" key="10">
    <source>
        <dbReference type="Pfam" id="PF00724"/>
    </source>
</evidence>
<evidence type="ECO:0000313" key="12">
    <source>
        <dbReference type="EMBL" id="MBB3105996.1"/>
    </source>
</evidence>
<comment type="cofactor">
    <cofactor evidence="1">
        <name>FMN</name>
        <dbReference type="ChEBI" id="CHEBI:58210"/>
    </cofactor>
</comment>
<dbReference type="GO" id="GO:0051536">
    <property type="term" value="F:iron-sulfur cluster binding"/>
    <property type="evidence" value="ECO:0007669"/>
    <property type="project" value="UniProtKB-KW"/>
</dbReference>
<dbReference type="Pfam" id="PF00724">
    <property type="entry name" value="Oxidored_FMN"/>
    <property type="match status" value="1"/>
</dbReference>
<keyword evidence="13" id="KW-1185">Reference proteome</keyword>
<dbReference type="GO" id="GO:0010181">
    <property type="term" value="F:FMN binding"/>
    <property type="evidence" value="ECO:0007669"/>
    <property type="project" value="InterPro"/>
</dbReference>
<keyword evidence="9" id="KW-0411">Iron-sulfur</keyword>
<name>A0A839TC38_9GAMM</name>
<organism evidence="12 13">
    <name type="scientific">Psychrobacter luti</name>
    <dbReference type="NCBI Taxonomy" id="198481"/>
    <lineage>
        <taxon>Bacteria</taxon>
        <taxon>Pseudomonadati</taxon>
        <taxon>Pseudomonadota</taxon>
        <taxon>Gammaproteobacteria</taxon>
        <taxon>Moraxellales</taxon>
        <taxon>Moraxellaceae</taxon>
        <taxon>Psychrobacter</taxon>
    </lineage>
</organism>
<dbReference type="PANTHER" id="PTHR42917">
    <property type="entry name" value="2,4-DIENOYL-COA REDUCTASE"/>
    <property type="match status" value="1"/>
</dbReference>
<dbReference type="PANTHER" id="PTHR42917:SF2">
    <property type="entry name" value="2,4-DIENOYL-COA REDUCTASE [(2E)-ENOYL-COA-PRODUCING]"/>
    <property type="match status" value="1"/>
</dbReference>
<proteinExistence type="inferred from homology"/>
<dbReference type="AlphaFoldDB" id="A0A839TC38"/>
<dbReference type="PRINTS" id="PR00469">
    <property type="entry name" value="PNDRDTASEII"/>
</dbReference>
<dbReference type="InterPro" id="IPR054629">
    <property type="entry name" value="BilR_N"/>
</dbReference>
<comment type="similarity">
    <text evidence="3">In the N-terminal section; belongs to the NADH:flavin oxidoreductase/NADH oxidase family.</text>
</comment>
<evidence type="ECO:0000256" key="8">
    <source>
        <dbReference type="ARBA" id="ARBA00023004"/>
    </source>
</evidence>
<keyword evidence="7" id="KW-0560">Oxidoreductase</keyword>
<dbReference type="PRINTS" id="PR00368">
    <property type="entry name" value="FADPNR"/>
</dbReference>
<evidence type="ECO:0000256" key="4">
    <source>
        <dbReference type="ARBA" id="ARBA00022630"/>
    </source>
</evidence>
<dbReference type="NCBIfam" id="NF045599">
    <property type="entry name" value="bili_reduct_long"/>
    <property type="match status" value="1"/>
</dbReference>
<evidence type="ECO:0000256" key="9">
    <source>
        <dbReference type="ARBA" id="ARBA00023014"/>
    </source>
</evidence>
<dbReference type="GO" id="GO:0046872">
    <property type="term" value="F:metal ion binding"/>
    <property type="evidence" value="ECO:0007669"/>
    <property type="project" value="UniProtKB-KW"/>
</dbReference>
<dbReference type="InterPro" id="IPR013785">
    <property type="entry name" value="Aldolase_TIM"/>
</dbReference>
<feature type="domain" description="NADH:flavin oxidoreductase/NADH oxidase N-terminal" evidence="10">
    <location>
        <begin position="13"/>
        <end position="340"/>
    </location>
</feature>
<reference evidence="12 13" key="1">
    <citation type="submission" date="2020-08" db="EMBL/GenBank/DDBJ databases">
        <title>Genomic Encyclopedia of Type Strains, Phase III (KMG-III): the genomes of soil and plant-associated and newly described type strains.</title>
        <authorList>
            <person name="Whitman W."/>
        </authorList>
    </citation>
    <scope>NUCLEOTIDE SEQUENCE [LARGE SCALE GENOMIC DNA]</scope>
    <source>
        <strain evidence="12 13">CECT 5885</strain>
    </source>
</reference>
<dbReference type="EMBL" id="JACHXL010000001">
    <property type="protein sequence ID" value="MBB3105996.1"/>
    <property type="molecule type" value="Genomic_DNA"/>
</dbReference>
<evidence type="ECO:0000259" key="11">
    <source>
        <dbReference type="Pfam" id="PF07992"/>
    </source>
</evidence>
<comment type="caution">
    <text evidence="12">The sequence shown here is derived from an EMBL/GenBank/DDBJ whole genome shotgun (WGS) entry which is preliminary data.</text>
</comment>
<keyword evidence="4" id="KW-0285">Flavoprotein</keyword>
<dbReference type="Pfam" id="PF07992">
    <property type="entry name" value="Pyr_redox_2"/>
    <property type="match status" value="1"/>
</dbReference>
<protein>
    <submittedName>
        <fullName evidence="12">2,4-dienoyl-CoA reductase-like NADH-dependent reductase (Old Yellow Enzyme family)/thioredoxin reductase</fullName>
    </submittedName>
</protein>
<dbReference type="NCBIfam" id="NF045592">
    <property type="entry name" value="bili_reduct_N"/>
    <property type="match status" value="1"/>
</dbReference>
<dbReference type="SUPFAM" id="SSF51395">
    <property type="entry name" value="FMN-linked oxidoreductases"/>
    <property type="match status" value="1"/>
</dbReference>
<accession>A0A839TC38</accession>
<keyword evidence="6" id="KW-0479">Metal-binding</keyword>
<dbReference type="Gene3D" id="3.20.20.70">
    <property type="entry name" value="Aldolase class I"/>
    <property type="match status" value="1"/>
</dbReference>
<dbReference type="InterPro" id="IPR001155">
    <property type="entry name" value="OxRdtase_FMN_N"/>
</dbReference>
<dbReference type="InterPro" id="IPR023753">
    <property type="entry name" value="FAD/NAD-binding_dom"/>
</dbReference>
<gene>
    <name evidence="12" type="ORF">FHS24_000487</name>
</gene>
<sequence>MNNTTTKISTMKILQPITIGGVIFKNRTMFPPLTTGYEDKDGNISSQSRAFYTRLAEGGTGYIVLGDVAPVRSFAPTPKLFDDSQIDSFRLLADNVHAYGAKLGVQIFYPEYDVNVLNALFAAGEMQKLRTQLNHDMQHFVNEVSEDALMDIIDKMCACAVRAQKAGIDVIQVHGDRLVGALCSTQMNTRTDKFGGSLKNRTRFALMLVHALKKVVPDMIIDYKLSVVTPERGKGGVDEIDAPEFAQWLEAAGVDMLHVGQANHTGNMADTIPPMGVQPYCFFADITGAVKQAVSIPVSTSGRIINPDMGEGILQNGKADMIGIGRALLADPDWANKAGADKATDIVRCICCNEGCVDNVLNRSFIACVVNPENGFEETRFITPAQMKKNVVVVGGGPAGMEAARVAAKKGHNVTLFETATELGGQLHIAAVPPRKNEIRRAIEDLVHAVHTQGVTLKLGQTANIQSILALEPDAVIVAVGASSFIPPIPGIDRKNVYDAWQVLAGKYKVSGRVAVIGGGVVGCETAEYLATQGCKVSIIEMRDQIGGDISVTVLPSMLENYKAYGVEQYTGYMVTSINNGEVNCKDKNGSIAQIPYDYVVIASGARPVVFDTEALSVKGIEVVQVGDCCEVADISYATKTAYDAANAL</sequence>
<evidence type="ECO:0000256" key="6">
    <source>
        <dbReference type="ARBA" id="ARBA00022723"/>
    </source>
</evidence>
<dbReference type="Gene3D" id="3.50.50.60">
    <property type="entry name" value="FAD/NAD(P)-binding domain"/>
    <property type="match status" value="1"/>
</dbReference>
<dbReference type="Gene3D" id="3.40.50.720">
    <property type="entry name" value="NAD(P)-binding Rossmann-like Domain"/>
    <property type="match status" value="1"/>
</dbReference>
<dbReference type="RefSeq" id="WP_233449074.1">
    <property type="nucleotide sequence ID" value="NZ_CAJHAH010000002.1"/>
</dbReference>
<dbReference type="InterPro" id="IPR051793">
    <property type="entry name" value="NADH:flavin_oxidoreductase"/>
</dbReference>
<dbReference type="Proteomes" id="UP000588111">
    <property type="component" value="Unassembled WGS sequence"/>
</dbReference>
<feature type="domain" description="FAD/NAD(P)-binding" evidence="11">
    <location>
        <begin position="390"/>
        <end position="616"/>
    </location>
</feature>
<evidence type="ECO:0000256" key="5">
    <source>
        <dbReference type="ARBA" id="ARBA00022643"/>
    </source>
</evidence>
<dbReference type="InterPro" id="IPR036188">
    <property type="entry name" value="FAD/NAD-bd_sf"/>
</dbReference>
<evidence type="ECO:0000256" key="3">
    <source>
        <dbReference type="ARBA" id="ARBA00011048"/>
    </source>
</evidence>
<evidence type="ECO:0000256" key="7">
    <source>
        <dbReference type="ARBA" id="ARBA00023002"/>
    </source>
</evidence>
<comment type="cofactor">
    <cofactor evidence="2">
        <name>[4Fe-4S] cluster</name>
        <dbReference type="ChEBI" id="CHEBI:49883"/>
    </cofactor>
</comment>
<dbReference type="GO" id="GO:0016491">
    <property type="term" value="F:oxidoreductase activity"/>
    <property type="evidence" value="ECO:0007669"/>
    <property type="project" value="UniProtKB-KW"/>
</dbReference>
<evidence type="ECO:0000256" key="2">
    <source>
        <dbReference type="ARBA" id="ARBA00001966"/>
    </source>
</evidence>
<dbReference type="SUPFAM" id="SSF51905">
    <property type="entry name" value="FAD/NAD(P)-binding domain"/>
    <property type="match status" value="1"/>
</dbReference>
<evidence type="ECO:0000256" key="1">
    <source>
        <dbReference type="ARBA" id="ARBA00001917"/>
    </source>
</evidence>
<dbReference type="CDD" id="cd02803">
    <property type="entry name" value="OYE_like_FMN_family"/>
    <property type="match status" value="1"/>
</dbReference>
<keyword evidence="5" id="KW-0288">FMN</keyword>
<evidence type="ECO:0000313" key="13">
    <source>
        <dbReference type="Proteomes" id="UP000588111"/>
    </source>
</evidence>